<dbReference type="AlphaFoldDB" id="A0A6S8CNE6"/>
<evidence type="ECO:0000313" key="7">
    <source>
        <dbReference type="EMBL" id="CAE0438957.1"/>
    </source>
</evidence>
<organism evidence="5">
    <name type="scientific">Aplanochytrium stocchinoi</name>
    <dbReference type="NCBI Taxonomy" id="215587"/>
    <lineage>
        <taxon>Eukaryota</taxon>
        <taxon>Sar</taxon>
        <taxon>Stramenopiles</taxon>
        <taxon>Bigyra</taxon>
        <taxon>Labyrinthulomycetes</taxon>
        <taxon>Thraustochytrida</taxon>
        <taxon>Thraustochytriidae</taxon>
        <taxon>Aplanochytrium</taxon>
    </lineage>
</organism>
<keyword evidence="2" id="KW-0540">Nuclease</keyword>
<keyword evidence="4" id="KW-0378">Hydrolase</keyword>
<dbReference type="InterPro" id="IPR001130">
    <property type="entry name" value="TatD-like"/>
</dbReference>
<sequence length="473" mass="53822">MHCRVGYYWIWGLKKALSSSLLVCGKDWRFKNCVHFQDRLLNSGRRRNMTSIPFLSAEENEVWKEIINFENLNLNKGKGRRGKPSQEEIEKLRNHRTRKKEFFESLSEEKRGKLEEKKKTKQSSGNRNKDKIEDDYKKQLLALKKFAIKDQELVDIGINLHERVSYEKLSKYLERAFAAGVTRVVLTGCSVSSSLKGAQVCNKWYTSGDYLKFPVKLYHTVGIHPHDAKTLVTSDNDSVINERKWKELQDIAKSAYMVSLGECGLDYDRMFSPMEAQKLVFRKQVRVAAEMDKALFVHLRDRDSVKGPPLGALRDAAAILENQIDPKLDPSRVCIHCFTGNESELKSLSTKGYKVGFTGYLGMEKRAVATGTISALSTAANLPINQMLIETDSPFMKPDKLWFPDDVGLKKGNNEPATMPAVCRALAKVYDNGSFTEEQIAEHTTKNASEFFQFEKVDKQILSILEQPSLQVT</sequence>
<name>A0A6S8CNE6_9STRA</name>
<evidence type="ECO:0000256" key="4">
    <source>
        <dbReference type="ARBA" id="ARBA00022801"/>
    </source>
</evidence>
<evidence type="ECO:0000313" key="6">
    <source>
        <dbReference type="EMBL" id="CAE0438956.1"/>
    </source>
</evidence>
<dbReference type="EMBL" id="HBIN01012215">
    <property type="protein sequence ID" value="CAE0438956.1"/>
    <property type="molecule type" value="Transcribed_RNA"/>
</dbReference>
<keyword evidence="3" id="KW-0479">Metal-binding</keyword>
<dbReference type="GO" id="GO:0008310">
    <property type="term" value="F:single-stranded DNA 3'-5' DNA exonuclease activity"/>
    <property type="evidence" value="ECO:0007669"/>
    <property type="project" value="TreeGrafter"/>
</dbReference>
<dbReference type="InterPro" id="IPR050891">
    <property type="entry name" value="TatD-type_Hydrolase"/>
</dbReference>
<proteinExistence type="inferred from homology"/>
<evidence type="ECO:0000256" key="2">
    <source>
        <dbReference type="ARBA" id="ARBA00022722"/>
    </source>
</evidence>
<evidence type="ECO:0000256" key="1">
    <source>
        <dbReference type="ARBA" id="ARBA00009275"/>
    </source>
</evidence>
<gene>
    <name evidence="5" type="ORF">ASTO00021_LOCUS9179</name>
    <name evidence="6" type="ORF">ASTO00021_LOCUS9180</name>
    <name evidence="7" type="ORF">ASTO00021_LOCUS9181</name>
</gene>
<dbReference type="InterPro" id="IPR032466">
    <property type="entry name" value="Metal_Hydrolase"/>
</dbReference>
<reference evidence="5" key="1">
    <citation type="submission" date="2021-01" db="EMBL/GenBank/DDBJ databases">
        <authorList>
            <person name="Corre E."/>
            <person name="Pelletier E."/>
            <person name="Niang G."/>
            <person name="Scheremetjew M."/>
            <person name="Finn R."/>
            <person name="Kale V."/>
            <person name="Holt S."/>
            <person name="Cochrane G."/>
            <person name="Meng A."/>
            <person name="Brown T."/>
            <person name="Cohen L."/>
        </authorList>
    </citation>
    <scope>NUCLEOTIDE SEQUENCE</scope>
    <source>
        <strain evidence="5">GSBS06</strain>
    </source>
</reference>
<dbReference type="GO" id="GO:0046872">
    <property type="term" value="F:metal ion binding"/>
    <property type="evidence" value="ECO:0007669"/>
    <property type="project" value="UniProtKB-KW"/>
</dbReference>
<evidence type="ECO:0000313" key="5">
    <source>
        <dbReference type="EMBL" id="CAE0438955.1"/>
    </source>
</evidence>
<comment type="similarity">
    <text evidence="1">Belongs to the metallo-dependent hydrolases superfamily. TatD-type hydrolase family.</text>
</comment>
<protein>
    <recommendedName>
        <fullName evidence="8">TatD related DNase</fullName>
    </recommendedName>
</protein>
<dbReference type="Pfam" id="PF01026">
    <property type="entry name" value="TatD_DNase"/>
    <property type="match status" value="1"/>
</dbReference>
<dbReference type="PANTHER" id="PTHR10060">
    <property type="entry name" value="TATD FAMILY DEOXYRIBONUCLEASE"/>
    <property type="match status" value="1"/>
</dbReference>
<dbReference type="EMBL" id="HBIN01012216">
    <property type="protein sequence ID" value="CAE0438957.1"/>
    <property type="molecule type" value="Transcribed_RNA"/>
</dbReference>
<dbReference type="Gene3D" id="3.20.20.140">
    <property type="entry name" value="Metal-dependent hydrolases"/>
    <property type="match status" value="1"/>
</dbReference>
<accession>A0A6S8CNE6</accession>
<dbReference type="GO" id="GO:0005829">
    <property type="term" value="C:cytosol"/>
    <property type="evidence" value="ECO:0007669"/>
    <property type="project" value="TreeGrafter"/>
</dbReference>
<dbReference type="SUPFAM" id="SSF51556">
    <property type="entry name" value="Metallo-dependent hydrolases"/>
    <property type="match status" value="1"/>
</dbReference>
<evidence type="ECO:0008006" key="8">
    <source>
        <dbReference type="Google" id="ProtNLM"/>
    </source>
</evidence>
<dbReference type="PANTHER" id="PTHR10060:SF15">
    <property type="entry name" value="DEOXYRIBONUCLEASE TATDN1"/>
    <property type="match status" value="1"/>
</dbReference>
<dbReference type="EMBL" id="HBIN01012214">
    <property type="protein sequence ID" value="CAE0438955.1"/>
    <property type="molecule type" value="Transcribed_RNA"/>
</dbReference>
<dbReference type="CDD" id="cd01310">
    <property type="entry name" value="TatD_DNAse"/>
    <property type="match status" value="1"/>
</dbReference>
<evidence type="ECO:0000256" key="3">
    <source>
        <dbReference type="ARBA" id="ARBA00022723"/>
    </source>
</evidence>